<reference evidence="6 7" key="1">
    <citation type="submission" date="2024-06" db="EMBL/GenBank/DDBJ databases">
        <title>Genomic Encyclopedia of Type Strains, Phase IV (KMG-IV): sequencing the most valuable type-strain genomes for metagenomic binning, comparative biology and taxonomic classification.</title>
        <authorList>
            <person name="Goeker M."/>
        </authorList>
    </citation>
    <scope>NUCLEOTIDE SEQUENCE [LARGE SCALE GENOMIC DNA]</scope>
    <source>
        <strain evidence="6 7">DSM 29780</strain>
    </source>
</reference>
<dbReference type="PANTHER" id="PTHR44757:SF2">
    <property type="entry name" value="BIOFILM ARCHITECTURE MAINTENANCE PROTEIN MBAA"/>
    <property type="match status" value="1"/>
</dbReference>
<dbReference type="SMART" id="SM00267">
    <property type="entry name" value="GGDEF"/>
    <property type="match status" value="1"/>
</dbReference>
<feature type="transmembrane region" description="Helical" evidence="1">
    <location>
        <begin position="219"/>
        <end position="240"/>
    </location>
</feature>
<keyword evidence="1" id="KW-0812">Transmembrane</keyword>
<dbReference type="InterPro" id="IPR035919">
    <property type="entry name" value="EAL_sf"/>
</dbReference>
<dbReference type="Pfam" id="PF00563">
    <property type="entry name" value="EAL"/>
    <property type="match status" value="1"/>
</dbReference>
<evidence type="ECO:0000256" key="1">
    <source>
        <dbReference type="SAM" id="Phobius"/>
    </source>
</evidence>
<dbReference type="PROSITE" id="PS50113">
    <property type="entry name" value="PAC"/>
    <property type="match status" value="1"/>
</dbReference>
<gene>
    <name evidence="6" type="ORF">ABID16_003443</name>
</gene>
<keyword evidence="7" id="KW-1185">Reference proteome</keyword>
<accession>A0ABV2J2V9</accession>
<evidence type="ECO:0000259" key="5">
    <source>
        <dbReference type="PROSITE" id="PS50887"/>
    </source>
</evidence>
<dbReference type="InterPro" id="IPR011623">
    <property type="entry name" value="7TMR_DISM_rcpt_extracell_dom1"/>
</dbReference>
<dbReference type="InterPro" id="IPR052155">
    <property type="entry name" value="Biofilm_reg_signaling"/>
</dbReference>
<dbReference type="NCBIfam" id="TIGR00229">
    <property type="entry name" value="sensory_box"/>
    <property type="match status" value="1"/>
</dbReference>
<comment type="caution">
    <text evidence="6">The sequence shown here is derived from an EMBL/GenBank/DDBJ whole genome shotgun (WGS) entry which is preliminary data.</text>
</comment>
<dbReference type="SUPFAM" id="SSF141868">
    <property type="entry name" value="EAL domain-like"/>
    <property type="match status" value="1"/>
</dbReference>
<dbReference type="SUPFAM" id="SSF55073">
    <property type="entry name" value="Nucleotide cyclase"/>
    <property type="match status" value="1"/>
</dbReference>
<dbReference type="PANTHER" id="PTHR44757">
    <property type="entry name" value="DIGUANYLATE CYCLASE DGCP"/>
    <property type="match status" value="1"/>
</dbReference>
<keyword evidence="2" id="KW-0732">Signal</keyword>
<organism evidence="6 7">
    <name type="scientific">Rhizobium aquaticum</name>
    <dbReference type="NCBI Taxonomy" id="1549636"/>
    <lineage>
        <taxon>Bacteria</taxon>
        <taxon>Pseudomonadati</taxon>
        <taxon>Pseudomonadota</taxon>
        <taxon>Alphaproteobacteria</taxon>
        <taxon>Hyphomicrobiales</taxon>
        <taxon>Rhizobiaceae</taxon>
        <taxon>Rhizobium/Agrobacterium group</taxon>
        <taxon>Rhizobium</taxon>
    </lineage>
</organism>
<feature type="chain" id="PRO_5046199944" evidence="2">
    <location>
        <begin position="33"/>
        <end position="967"/>
    </location>
</feature>
<sequence length="967" mass="106295">MRKLPLRAPFLTLFLTFLLAAFALQSMAPVFAAEPVKISREDNALDLTKTTEIYRNQGNVFQVSTAAGADGIVRRIEVRSSDNKHQGDWAVFALANVSDQQLDRVIVAPHFRLVNSRLFWPDLGSQRIISITPSEGFALDREASTEADVFSITLNPGAVVTFVAELSTPDLPQLYLWEPDAYKDTVNAFTLYRGIVLGIAGLLALILTILFVVKGTAMLPAAAALAWAVLGYICVDFGFLEKLVSLSSGDQRIWRAATEVGMAASLVLFLFSYLNLNRWHTNLVYATLAWIGGLGLLAGVAVYDPAIAAGVARLSFALTAAAGVFLILFLGIKRYDRAILLVPSWALLIAWLVAAWMTVTGRLDNDIVQPALGGGLVLIVLMIGFTVMQHAFASGGFHNGLFSDLERQSLALTGAGDTIWDWDVARDRIVTIPDISVHLGLQPGALHGPVRNWLPNLHPDDRDRFRATMDVLLEHRRGKLNHEFRVRAQDGHYHWLAVRARPVVGSTGEVIRCVGTLIDVTEERNSIERLLRDPLTDNLTGLPNRQLFVDRIQSLLSIASEQNPIQPTVLSIGIDGFKSVNDRLGIAAGDNILIVLTRRLRRLLKPQDTLSRISGDRFGIVLVSETETQKVADFADAILRSISTPIDFANQEIVLTASIGLASWLDQSQDGAGLLADAELAMIRAKREGGNRVEPFRPAFRTAGSDAQELEVDLRRALERKELTMVYQPIVDLASRRIAGFEALMRWEHPRRGDVSPNEFIPVAEDCGLIHQVGLFALERAVADFSLWQQLGGDLPIFISVNMSSAQLINSSICDDFRSVVAKNRCQPSQVKLELTETVLMENPEQSRMILNRLKSMGFSLALDDFGTGYSGLGYLTKLPFDTIKIDRSLVVNQTPTGRTILVSLLNMINKLDMVAVAEGVDTDELSAKLSELGCAYGQSYLFGPPITADMAQRLLRERFPLVGAKA</sequence>
<dbReference type="InterPro" id="IPR029787">
    <property type="entry name" value="Nucleotide_cyclase"/>
</dbReference>
<dbReference type="Gene3D" id="3.30.450.20">
    <property type="entry name" value="PAS domain"/>
    <property type="match status" value="1"/>
</dbReference>
<dbReference type="SMART" id="SM00052">
    <property type="entry name" value="EAL"/>
    <property type="match status" value="1"/>
</dbReference>
<evidence type="ECO:0000256" key="2">
    <source>
        <dbReference type="SAM" id="SignalP"/>
    </source>
</evidence>
<dbReference type="Pfam" id="PF07695">
    <property type="entry name" value="7TMR-DISM_7TM"/>
    <property type="match status" value="1"/>
</dbReference>
<feature type="transmembrane region" description="Helical" evidence="1">
    <location>
        <begin position="371"/>
        <end position="393"/>
    </location>
</feature>
<dbReference type="InterPro" id="IPR001633">
    <property type="entry name" value="EAL_dom"/>
</dbReference>
<feature type="domain" description="EAL" evidence="4">
    <location>
        <begin position="707"/>
        <end position="960"/>
    </location>
</feature>
<dbReference type="InterPro" id="IPR043128">
    <property type="entry name" value="Rev_trsase/Diguanyl_cyclase"/>
</dbReference>
<evidence type="ECO:0000313" key="6">
    <source>
        <dbReference type="EMBL" id="MET3615100.1"/>
    </source>
</evidence>
<feature type="transmembrane region" description="Helical" evidence="1">
    <location>
        <begin position="260"/>
        <end position="276"/>
    </location>
</feature>
<protein>
    <submittedName>
        <fullName evidence="6">Diguanylate cyclase (GGDEF)-like protein/PAS domain S-box-containing protein</fullName>
    </submittedName>
</protein>
<feature type="domain" description="PAC" evidence="3">
    <location>
        <begin position="480"/>
        <end position="532"/>
    </location>
</feature>
<dbReference type="Proteomes" id="UP001549047">
    <property type="component" value="Unassembled WGS sequence"/>
</dbReference>
<dbReference type="SUPFAM" id="SSF55785">
    <property type="entry name" value="PYP-like sensor domain (PAS domain)"/>
    <property type="match status" value="1"/>
</dbReference>
<dbReference type="InterPro" id="IPR013655">
    <property type="entry name" value="PAS_fold_3"/>
</dbReference>
<dbReference type="EMBL" id="JBEPMB010000006">
    <property type="protein sequence ID" value="MET3615100.1"/>
    <property type="molecule type" value="Genomic_DNA"/>
</dbReference>
<feature type="transmembrane region" description="Helical" evidence="1">
    <location>
        <begin position="339"/>
        <end position="359"/>
    </location>
</feature>
<evidence type="ECO:0000259" key="4">
    <source>
        <dbReference type="PROSITE" id="PS50883"/>
    </source>
</evidence>
<dbReference type="Gene3D" id="3.20.20.450">
    <property type="entry name" value="EAL domain"/>
    <property type="match status" value="1"/>
</dbReference>
<feature type="transmembrane region" description="Helical" evidence="1">
    <location>
        <begin position="191"/>
        <end position="212"/>
    </location>
</feature>
<dbReference type="CDD" id="cd01948">
    <property type="entry name" value="EAL"/>
    <property type="match status" value="1"/>
</dbReference>
<dbReference type="Pfam" id="PF08447">
    <property type="entry name" value="PAS_3"/>
    <property type="match status" value="1"/>
</dbReference>
<dbReference type="PROSITE" id="PS50883">
    <property type="entry name" value="EAL"/>
    <property type="match status" value="1"/>
</dbReference>
<evidence type="ECO:0000259" key="3">
    <source>
        <dbReference type="PROSITE" id="PS50113"/>
    </source>
</evidence>
<name>A0ABV2J2V9_9HYPH</name>
<dbReference type="SMART" id="SM00086">
    <property type="entry name" value="PAC"/>
    <property type="match status" value="1"/>
</dbReference>
<dbReference type="InterPro" id="IPR000014">
    <property type="entry name" value="PAS"/>
</dbReference>
<feature type="transmembrane region" description="Helical" evidence="1">
    <location>
        <begin position="283"/>
        <end position="302"/>
    </location>
</feature>
<feature type="transmembrane region" description="Helical" evidence="1">
    <location>
        <begin position="314"/>
        <end position="332"/>
    </location>
</feature>
<feature type="signal peptide" evidence="2">
    <location>
        <begin position="1"/>
        <end position="32"/>
    </location>
</feature>
<dbReference type="Gene3D" id="3.30.70.270">
    <property type="match status" value="1"/>
</dbReference>
<feature type="domain" description="GGDEF" evidence="5">
    <location>
        <begin position="565"/>
        <end position="698"/>
    </location>
</feature>
<dbReference type="PROSITE" id="PS50887">
    <property type="entry name" value="GGDEF"/>
    <property type="match status" value="1"/>
</dbReference>
<dbReference type="CDD" id="cd01949">
    <property type="entry name" value="GGDEF"/>
    <property type="match status" value="1"/>
</dbReference>
<dbReference type="Pfam" id="PF00990">
    <property type="entry name" value="GGDEF"/>
    <property type="match status" value="1"/>
</dbReference>
<dbReference type="CDD" id="cd00130">
    <property type="entry name" value="PAS"/>
    <property type="match status" value="1"/>
</dbReference>
<dbReference type="InterPro" id="IPR001610">
    <property type="entry name" value="PAC"/>
</dbReference>
<dbReference type="InterPro" id="IPR000700">
    <property type="entry name" value="PAS-assoc_C"/>
</dbReference>
<keyword evidence="1" id="KW-1133">Transmembrane helix</keyword>
<evidence type="ECO:0000313" key="7">
    <source>
        <dbReference type="Proteomes" id="UP001549047"/>
    </source>
</evidence>
<dbReference type="InterPro" id="IPR000160">
    <property type="entry name" value="GGDEF_dom"/>
</dbReference>
<dbReference type="RefSeq" id="WP_354557592.1">
    <property type="nucleotide sequence ID" value="NZ_JBEPMB010000006.1"/>
</dbReference>
<proteinExistence type="predicted"/>
<dbReference type="NCBIfam" id="TIGR00254">
    <property type="entry name" value="GGDEF"/>
    <property type="match status" value="1"/>
</dbReference>
<keyword evidence="1" id="KW-0472">Membrane</keyword>
<dbReference type="InterPro" id="IPR035965">
    <property type="entry name" value="PAS-like_dom_sf"/>
</dbReference>